<feature type="transmembrane region" description="Helical" evidence="3">
    <location>
        <begin position="373"/>
        <end position="392"/>
    </location>
</feature>
<dbReference type="OrthoDB" id="10027823at2759"/>
<dbReference type="STRING" id="1330018.A0A167MM58"/>
<dbReference type="GO" id="GO:0022857">
    <property type="term" value="F:transmembrane transporter activity"/>
    <property type="evidence" value="ECO:0007669"/>
    <property type="project" value="InterPro"/>
</dbReference>
<feature type="region of interest" description="Disordered" evidence="2">
    <location>
        <begin position="247"/>
        <end position="268"/>
    </location>
</feature>
<gene>
    <name evidence="5" type="ORF">CALVIDRAFT_597997</name>
</gene>
<dbReference type="InterPro" id="IPR020846">
    <property type="entry name" value="MFS_dom"/>
</dbReference>
<sequence length="480" mass="51569">MTASPYSPSSPVMRALWAMGLEALLTSSFDGVLILLQRAARMYAYGSSTLVMALLFNTLGFSDTQLGAFMTLTLLGDVIISLLLTLVADKLGRRNMLMAGAGLMMFSGVVFAISSSYIILLLAAIVGVISPSGGEIGPFRALEESIQAQLTPHNLRADIFAIGNMVGFLSAALGQVSIGWVVQTMTSSWGWSPLAAYRAVFWVYALCAAIKLGLTMLMSEASEAEQQQKEEYMAVAADEDIPLQQKELEDEPDTPIPETPMPTTPSKLRMPKPTTLLSRIGSVFPALSPESRSIVWKLCLLFILDNVASGLVPNSFVVYFFHQKFGLPTGVLGIIFSTTSIVQGISSLVAVAIAKQIGLVKTMVYTHLPSAVLLALVPAFPNVYLAATCLILKASIQTMDKGPRTAFTAQVVLQEERTSVMGFLNVVRTLGQAAGPWMAGWLSETGRLWMSFVVAGALQALYDFGILAVFLNTKPRDGSA</sequence>
<dbReference type="Proteomes" id="UP000076738">
    <property type="component" value="Unassembled WGS sequence"/>
</dbReference>
<evidence type="ECO:0000256" key="2">
    <source>
        <dbReference type="SAM" id="MobiDB-lite"/>
    </source>
</evidence>
<evidence type="ECO:0000313" key="5">
    <source>
        <dbReference type="EMBL" id="KZO96863.1"/>
    </source>
</evidence>
<dbReference type="InterPro" id="IPR011701">
    <property type="entry name" value="MFS"/>
</dbReference>
<feature type="transmembrane region" description="Helical" evidence="3">
    <location>
        <begin position="448"/>
        <end position="471"/>
    </location>
</feature>
<dbReference type="SUPFAM" id="SSF103473">
    <property type="entry name" value="MFS general substrate transporter"/>
    <property type="match status" value="1"/>
</dbReference>
<feature type="transmembrane region" description="Helical" evidence="3">
    <location>
        <begin position="43"/>
        <end position="62"/>
    </location>
</feature>
<dbReference type="EMBL" id="KV417282">
    <property type="protein sequence ID" value="KZO96863.1"/>
    <property type="molecule type" value="Genomic_DNA"/>
</dbReference>
<protein>
    <submittedName>
        <fullName evidence="5">MFS general substrate transporter</fullName>
    </submittedName>
</protein>
<keyword evidence="3" id="KW-0472">Membrane</keyword>
<keyword evidence="3" id="KW-1133">Transmembrane helix</keyword>
<dbReference type="InterPro" id="IPR036259">
    <property type="entry name" value="MFS_trans_sf"/>
</dbReference>
<organism evidence="5 6">
    <name type="scientific">Calocera viscosa (strain TUFC12733)</name>
    <dbReference type="NCBI Taxonomy" id="1330018"/>
    <lineage>
        <taxon>Eukaryota</taxon>
        <taxon>Fungi</taxon>
        <taxon>Dikarya</taxon>
        <taxon>Basidiomycota</taxon>
        <taxon>Agaricomycotina</taxon>
        <taxon>Dacrymycetes</taxon>
        <taxon>Dacrymycetales</taxon>
        <taxon>Dacrymycetaceae</taxon>
        <taxon>Calocera</taxon>
    </lineage>
</organism>
<feature type="transmembrane region" description="Helical" evidence="3">
    <location>
        <begin position="294"/>
        <end position="319"/>
    </location>
</feature>
<feature type="transmembrane region" description="Helical" evidence="3">
    <location>
        <begin position="159"/>
        <end position="182"/>
    </location>
</feature>
<feature type="transmembrane region" description="Helical" evidence="3">
    <location>
        <begin position="194"/>
        <end position="214"/>
    </location>
</feature>
<dbReference type="GO" id="GO:0000329">
    <property type="term" value="C:fungal-type vacuole membrane"/>
    <property type="evidence" value="ECO:0007669"/>
    <property type="project" value="TreeGrafter"/>
</dbReference>
<keyword evidence="6" id="KW-1185">Reference proteome</keyword>
<dbReference type="PANTHER" id="PTHR23520:SF5">
    <property type="entry name" value="TRANSPORTER, PUTATIVE (AFU_ORTHOLOGUE AFUA_3G04000)-RELATED"/>
    <property type="match status" value="1"/>
</dbReference>
<evidence type="ECO:0000313" key="6">
    <source>
        <dbReference type="Proteomes" id="UP000076738"/>
    </source>
</evidence>
<proteinExistence type="predicted"/>
<feature type="domain" description="Major facilitator superfamily (MFS) profile" evidence="4">
    <location>
        <begin position="16"/>
        <end position="474"/>
    </location>
</feature>
<name>A0A167MM58_CALVF</name>
<evidence type="ECO:0000256" key="3">
    <source>
        <dbReference type="SAM" id="Phobius"/>
    </source>
</evidence>
<comment type="subcellular location">
    <subcellularLocation>
        <location evidence="1">Membrane</location>
        <topology evidence="1">Multi-pass membrane protein</topology>
    </subcellularLocation>
</comment>
<feature type="transmembrane region" description="Helical" evidence="3">
    <location>
        <begin position="331"/>
        <end position="353"/>
    </location>
</feature>
<dbReference type="AlphaFoldDB" id="A0A167MM58"/>
<accession>A0A167MM58</accession>
<reference evidence="5 6" key="1">
    <citation type="journal article" date="2016" name="Mol. Biol. Evol.">
        <title>Comparative Genomics of Early-Diverging Mushroom-Forming Fungi Provides Insights into the Origins of Lignocellulose Decay Capabilities.</title>
        <authorList>
            <person name="Nagy L.G."/>
            <person name="Riley R."/>
            <person name="Tritt A."/>
            <person name="Adam C."/>
            <person name="Daum C."/>
            <person name="Floudas D."/>
            <person name="Sun H."/>
            <person name="Yadav J.S."/>
            <person name="Pangilinan J."/>
            <person name="Larsson K.H."/>
            <person name="Matsuura K."/>
            <person name="Barry K."/>
            <person name="Labutti K."/>
            <person name="Kuo R."/>
            <person name="Ohm R.A."/>
            <person name="Bhattacharya S.S."/>
            <person name="Shirouzu T."/>
            <person name="Yoshinaga Y."/>
            <person name="Martin F.M."/>
            <person name="Grigoriev I.V."/>
            <person name="Hibbett D.S."/>
        </authorList>
    </citation>
    <scope>NUCLEOTIDE SEQUENCE [LARGE SCALE GENOMIC DNA]</scope>
    <source>
        <strain evidence="5 6">TUFC12733</strain>
    </source>
</reference>
<dbReference type="PROSITE" id="PS50850">
    <property type="entry name" value="MFS"/>
    <property type="match status" value="1"/>
</dbReference>
<dbReference type="Gene3D" id="1.20.1250.20">
    <property type="entry name" value="MFS general substrate transporter like domains"/>
    <property type="match status" value="2"/>
</dbReference>
<feature type="transmembrane region" description="Helical" evidence="3">
    <location>
        <begin position="100"/>
        <end position="129"/>
    </location>
</feature>
<evidence type="ECO:0000259" key="4">
    <source>
        <dbReference type="PROSITE" id="PS50850"/>
    </source>
</evidence>
<feature type="compositionally biased region" description="Pro residues" evidence="2">
    <location>
        <begin position="254"/>
        <end position="263"/>
    </location>
</feature>
<evidence type="ECO:0000256" key="1">
    <source>
        <dbReference type="ARBA" id="ARBA00004141"/>
    </source>
</evidence>
<feature type="transmembrane region" description="Helical" evidence="3">
    <location>
        <begin position="15"/>
        <end position="36"/>
    </location>
</feature>
<dbReference type="Pfam" id="PF07690">
    <property type="entry name" value="MFS_1"/>
    <property type="match status" value="2"/>
</dbReference>
<feature type="transmembrane region" description="Helical" evidence="3">
    <location>
        <begin position="68"/>
        <end position="88"/>
    </location>
</feature>
<dbReference type="PANTHER" id="PTHR23520">
    <property type="entry name" value="TRANSPORTER, PUTATIVE (AFU_ORTHOLOGUE AFUA_3G04000)-RELATED"/>
    <property type="match status" value="1"/>
</dbReference>
<keyword evidence="3" id="KW-0812">Transmembrane</keyword>